<dbReference type="PROSITE" id="PS51194">
    <property type="entry name" value="HELICASE_CTER"/>
    <property type="match status" value="1"/>
</dbReference>
<dbReference type="EMBL" id="BAAADD010000011">
    <property type="protein sequence ID" value="GAA0585004.1"/>
    <property type="molecule type" value="Genomic_DNA"/>
</dbReference>
<dbReference type="CDD" id="cd00268">
    <property type="entry name" value="DEADc"/>
    <property type="match status" value="1"/>
</dbReference>
<feature type="compositionally biased region" description="Basic residues" evidence="8">
    <location>
        <begin position="631"/>
        <end position="652"/>
    </location>
</feature>
<dbReference type="InterPro" id="IPR012677">
    <property type="entry name" value="Nucleotide-bd_a/b_plait_sf"/>
</dbReference>
<evidence type="ECO:0000256" key="3">
    <source>
        <dbReference type="ARBA" id="ARBA00022806"/>
    </source>
</evidence>
<evidence type="ECO:0000259" key="9">
    <source>
        <dbReference type="PROSITE" id="PS51192"/>
    </source>
</evidence>
<dbReference type="InterPro" id="IPR000629">
    <property type="entry name" value="RNA-helicase_DEAD-box_CS"/>
</dbReference>
<dbReference type="PROSITE" id="PS00039">
    <property type="entry name" value="DEAD_ATP_HELICASE"/>
    <property type="match status" value="1"/>
</dbReference>
<dbReference type="InterPro" id="IPR044742">
    <property type="entry name" value="DEAD/DEAH_RhlB"/>
</dbReference>
<evidence type="ECO:0000256" key="7">
    <source>
        <dbReference type="RuleBase" id="RU000492"/>
    </source>
</evidence>
<feature type="region of interest" description="Disordered" evidence="8">
    <location>
        <begin position="431"/>
        <end position="482"/>
    </location>
</feature>
<dbReference type="InterPro" id="IPR050079">
    <property type="entry name" value="DEAD_box_RNA_helicase"/>
</dbReference>
<dbReference type="PANTHER" id="PTHR47959:SF1">
    <property type="entry name" value="ATP-DEPENDENT RNA HELICASE DBPA"/>
    <property type="match status" value="1"/>
</dbReference>
<dbReference type="Pfam" id="PF03880">
    <property type="entry name" value="DbpA"/>
    <property type="match status" value="1"/>
</dbReference>
<dbReference type="PROSITE" id="PS51195">
    <property type="entry name" value="Q_MOTIF"/>
    <property type="match status" value="1"/>
</dbReference>
<dbReference type="InterPro" id="IPR014001">
    <property type="entry name" value="Helicase_ATP-bd"/>
</dbReference>
<keyword evidence="3 7" id="KW-0347">Helicase</keyword>
<dbReference type="PROSITE" id="PS51192">
    <property type="entry name" value="HELICASE_ATP_BIND_1"/>
    <property type="match status" value="1"/>
</dbReference>
<feature type="domain" description="DEAD-box RNA helicase Q" evidence="11">
    <location>
        <begin position="1"/>
        <end position="26"/>
    </location>
</feature>
<reference evidence="13" key="1">
    <citation type="journal article" date="2019" name="Int. J. Syst. Evol. Microbiol.">
        <title>The Global Catalogue of Microorganisms (GCM) 10K type strain sequencing project: providing services to taxonomists for standard genome sequencing and annotation.</title>
        <authorList>
            <consortium name="The Broad Institute Genomics Platform"/>
            <consortium name="The Broad Institute Genome Sequencing Center for Infectious Disease"/>
            <person name="Wu L."/>
            <person name="Ma J."/>
        </authorList>
    </citation>
    <scope>NUCLEOTIDE SEQUENCE [LARGE SCALE GENOMIC DNA]</scope>
    <source>
        <strain evidence="13">JCM 15089</strain>
    </source>
</reference>
<feature type="compositionally biased region" description="Basic and acidic residues" evidence="8">
    <location>
        <begin position="435"/>
        <end position="478"/>
    </location>
</feature>
<feature type="short sequence motif" description="Q motif" evidence="6">
    <location>
        <begin position="1"/>
        <end position="26"/>
    </location>
</feature>
<evidence type="ECO:0000256" key="8">
    <source>
        <dbReference type="SAM" id="MobiDB-lite"/>
    </source>
</evidence>
<evidence type="ECO:0000256" key="4">
    <source>
        <dbReference type="ARBA" id="ARBA00022840"/>
    </source>
</evidence>
<feature type="domain" description="Helicase C-terminal" evidence="10">
    <location>
        <begin position="231"/>
        <end position="383"/>
    </location>
</feature>
<dbReference type="InterPro" id="IPR014014">
    <property type="entry name" value="RNA_helicase_DEAD_Q_motif"/>
</dbReference>
<name>A0ABP3Q9G2_9PROT</name>
<evidence type="ECO:0000256" key="1">
    <source>
        <dbReference type="ARBA" id="ARBA00022741"/>
    </source>
</evidence>
<dbReference type="CDD" id="cd12252">
    <property type="entry name" value="RRM_DbpA"/>
    <property type="match status" value="1"/>
</dbReference>
<dbReference type="Gene3D" id="3.30.70.330">
    <property type="match status" value="1"/>
</dbReference>
<comment type="similarity">
    <text evidence="5 7">Belongs to the DEAD box helicase family.</text>
</comment>
<comment type="caution">
    <text evidence="12">The sequence shown here is derived from an EMBL/GenBank/DDBJ whole genome shotgun (WGS) entry which is preliminary data.</text>
</comment>
<evidence type="ECO:0000313" key="12">
    <source>
        <dbReference type="EMBL" id="GAA0585004.1"/>
    </source>
</evidence>
<feature type="region of interest" description="Disordered" evidence="8">
    <location>
        <begin position="556"/>
        <end position="652"/>
    </location>
</feature>
<organism evidence="12 13">
    <name type="scientific">Rhizomicrobium electricum</name>
    <dbReference type="NCBI Taxonomy" id="480070"/>
    <lineage>
        <taxon>Bacteria</taxon>
        <taxon>Pseudomonadati</taxon>
        <taxon>Pseudomonadota</taxon>
        <taxon>Alphaproteobacteria</taxon>
        <taxon>Micropepsales</taxon>
        <taxon>Micropepsaceae</taxon>
        <taxon>Rhizomicrobium</taxon>
    </lineage>
</organism>
<dbReference type="SMART" id="SM00490">
    <property type="entry name" value="HELICc"/>
    <property type="match status" value="1"/>
</dbReference>
<keyword evidence="4 7" id="KW-0067">ATP-binding</keyword>
<dbReference type="Proteomes" id="UP001499951">
    <property type="component" value="Unassembled WGS sequence"/>
</dbReference>
<dbReference type="SUPFAM" id="SSF52540">
    <property type="entry name" value="P-loop containing nucleoside triphosphate hydrolases"/>
    <property type="match status" value="1"/>
</dbReference>
<dbReference type="GO" id="GO:0004386">
    <property type="term" value="F:helicase activity"/>
    <property type="evidence" value="ECO:0007669"/>
    <property type="project" value="UniProtKB-KW"/>
</dbReference>
<dbReference type="SMART" id="SM00487">
    <property type="entry name" value="DEXDc"/>
    <property type="match status" value="1"/>
</dbReference>
<evidence type="ECO:0000313" key="13">
    <source>
        <dbReference type="Proteomes" id="UP001499951"/>
    </source>
</evidence>
<evidence type="ECO:0000256" key="2">
    <source>
        <dbReference type="ARBA" id="ARBA00022801"/>
    </source>
</evidence>
<dbReference type="Pfam" id="PF00270">
    <property type="entry name" value="DEAD"/>
    <property type="match status" value="1"/>
</dbReference>
<protein>
    <submittedName>
        <fullName evidence="12">DEAD/DEAH box helicase</fullName>
    </submittedName>
</protein>
<proteinExistence type="inferred from homology"/>
<keyword evidence="13" id="KW-1185">Reference proteome</keyword>
<dbReference type="Gene3D" id="3.40.50.300">
    <property type="entry name" value="P-loop containing nucleotide triphosphate hydrolases"/>
    <property type="match status" value="2"/>
</dbReference>
<dbReference type="CDD" id="cd18787">
    <property type="entry name" value="SF2_C_DEAD"/>
    <property type="match status" value="1"/>
</dbReference>
<dbReference type="InterPro" id="IPR011545">
    <property type="entry name" value="DEAD/DEAH_box_helicase_dom"/>
</dbReference>
<keyword evidence="2 7" id="KW-0378">Hydrolase</keyword>
<evidence type="ECO:0000259" key="10">
    <source>
        <dbReference type="PROSITE" id="PS51194"/>
    </source>
</evidence>
<evidence type="ECO:0000256" key="5">
    <source>
        <dbReference type="ARBA" id="ARBA00038437"/>
    </source>
</evidence>
<dbReference type="InterPro" id="IPR005580">
    <property type="entry name" value="DbpA/CsdA_RNA-bd_dom"/>
</dbReference>
<dbReference type="Pfam" id="PF00271">
    <property type="entry name" value="Helicase_C"/>
    <property type="match status" value="1"/>
</dbReference>
<gene>
    <name evidence="12" type="ORF">GCM10008942_37380</name>
</gene>
<dbReference type="InterPro" id="IPR027417">
    <property type="entry name" value="P-loop_NTPase"/>
</dbReference>
<dbReference type="PANTHER" id="PTHR47959">
    <property type="entry name" value="ATP-DEPENDENT RNA HELICASE RHLE-RELATED"/>
    <property type="match status" value="1"/>
</dbReference>
<keyword evidence="1 7" id="KW-0547">Nucleotide-binding</keyword>
<feature type="compositionally biased region" description="Basic and acidic residues" evidence="8">
    <location>
        <begin position="587"/>
        <end position="625"/>
    </location>
</feature>
<sequence length="652" mass="72592">MFATLPDAISRALQARGYTDPTPVQEAVLAPETEGRDLLVSAKTGSGKTVAYGLAMAPTLLEGGDLPYADAPLALIVAPTRELALQVQTELTWLYAETGAEVAACVGGMDPFKERRALERGAHIVVGTPGRLGDHLRRGALRLDALKVLVLDEADEMLDLGFHDELEFLLQATPETRRTLLFSATLPKPIVMMAKNYQDDALRIALAADEGGHADIDYRAIRIAHAKVDRTVVNLLRYLDPPSALVFCGTRIGVQKLGETLAARGFDVVALSGEMNQNERNRALTALRGGHARVCVATDVAARGLDVPDLTLVIHADLPNDADVLQHRSGRTGRAGKKGTSILLVPPSRRRSAEQMLLRAGVQYEWMDPPSPKAIFKQDRERLLDSPIFANAGQDETTIASALLERHSPYEIAAALAKLYRERLPEPFDIEQYVEDPRHAQRDERRPRPDRDERRPRPEREKRSYEGEGRPERRERKSGPSRLPNGAVWFRISVGRERNADPKWLLPEICRQGEVTKKEIGDIRIFDTETRFELDAAAAEAFTAKIAERNKGGVRIFPADGGEPDYNAAPPPAEAEEKPRFKPKFSNGDRPKGEFERKPKGKFERKPRDFEPKAKPGYDPKDKPVFAKKPFDKKKKKRDKKIAKHKKGVFEV</sequence>
<accession>A0ABP3Q9G2</accession>
<dbReference type="RefSeq" id="WP_166929204.1">
    <property type="nucleotide sequence ID" value="NZ_BAAADD010000011.1"/>
</dbReference>
<dbReference type="InterPro" id="IPR001650">
    <property type="entry name" value="Helicase_C-like"/>
</dbReference>
<feature type="domain" description="Helicase ATP-binding" evidence="9">
    <location>
        <begin position="29"/>
        <end position="204"/>
    </location>
</feature>
<evidence type="ECO:0000259" key="11">
    <source>
        <dbReference type="PROSITE" id="PS51195"/>
    </source>
</evidence>
<evidence type="ECO:0000256" key="6">
    <source>
        <dbReference type="PROSITE-ProRule" id="PRU00552"/>
    </source>
</evidence>